<dbReference type="InterPro" id="IPR010221">
    <property type="entry name" value="VCBS_dom"/>
</dbReference>
<dbReference type="InterPro" id="IPR003961">
    <property type="entry name" value="FN3_dom"/>
</dbReference>
<feature type="compositionally biased region" description="Polar residues" evidence="1">
    <location>
        <begin position="1366"/>
        <end position="1378"/>
    </location>
</feature>
<gene>
    <name evidence="3" type="ORF">NCTC12119_01045</name>
</gene>
<dbReference type="Gene3D" id="2.60.40.10">
    <property type="entry name" value="Immunoglobulins"/>
    <property type="match status" value="25"/>
</dbReference>
<dbReference type="Pfam" id="PF17963">
    <property type="entry name" value="Big_9"/>
    <property type="match status" value="1"/>
</dbReference>
<dbReference type="EMBL" id="UIGI01000001">
    <property type="protein sequence ID" value="SUW62598.1"/>
    <property type="molecule type" value="Genomic_DNA"/>
</dbReference>
<dbReference type="RefSeq" id="WP_115627541.1">
    <property type="nucleotide sequence ID" value="NZ_UIGI01000001.1"/>
</dbReference>
<evidence type="ECO:0000256" key="1">
    <source>
        <dbReference type="SAM" id="MobiDB-lite"/>
    </source>
</evidence>
<dbReference type="Pfam" id="PF19077">
    <property type="entry name" value="Big_13"/>
    <property type="match status" value="25"/>
</dbReference>
<dbReference type="Pfam" id="PF22783">
    <property type="entry name" value="BapA_N"/>
    <property type="match status" value="1"/>
</dbReference>
<dbReference type="InterPro" id="IPR019960">
    <property type="entry name" value="T1SS_VCA0849"/>
</dbReference>
<dbReference type="NCBIfam" id="NF033677">
    <property type="entry name" value="biofilm_BapA_N"/>
    <property type="match status" value="1"/>
</dbReference>
<dbReference type="PROSITE" id="PS50853">
    <property type="entry name" value="FN3"/>
    <property type="match status" value="1"/>
</dbReference>
<dbReference type="NCBIfam" id="NF045619">
    <property type="entry name" value="adhes_GNV_Cterm"/>
    <property type="match status" value="1"/>
</dbReference>
<dbReference type="InterPro" id="IPR055014">
    <property type="entry name" value="BapA_Bap-like_C"/>
</dbReference>
<dbReference type="Gene3D" id="3.30.420.430">
    <property type="match status" value="6"/>
</dbReference>
<proteinExistence type="predicted"/>
<feature type="region of interest" description="Disordered" evidence="1">
    <location>
        <begin position="1869"/>
        <end position="1889"/>
    </location>
</feature>
<reference evidence="3 4" key="1">
    <citation type="submission" date="2018-06" db="EMBL/GenBank/DDBJ databases">
        <authorList>
            <consortium name="Pathogen Informatics"/>
            <person name="Doyle S."/>
        </authorList>
    </citation>
    <scope>NUCLEOTIDE SEQUENCE [LARGE SCALE GENOMIC DNA]</scope>
    <source>
        <strain evidence="3 4">NCTC12119</strain>
    </source>
</reference>
<feature type="region of interest" description="Disordered" evidence="1">
    <location>
        <begin position="1363"/>
        <end position="1387"/>
    </location>
</feature>
<feature type="compositionally biased region" description="Gly residues" evidence="1">
    <location>
        <begin position="139"/>
        <end position="156"/>
    </location>
</feature>
<evidence type="ECO:0000313" key="4">
    <source>
        <dbReference type="Proteomes" id="UP000255528"/>
    </source>
</evidence>
<dbReference type="InterPro" id="IPR013783">
    <property type="entry name" value="Ig-like_fold"/>
</dbReference>
<feature type="region of interest" description="Disordered" evidence="1">
    <location>
        <begin position="139"/>
        <end position="196"/>
    </location>
</feature>
<dbReference type="InterPro" id="IPR044016">
    <property type="entry name" value="Big_13"/>
</dbReference>
<feature type="region of interest" description="Disordered" evidence="1">
    <location>
        <begin position="2369"/>
        <end position="2389"/>
    </location>
</feature>
<dbReference type="Gene3D" id="2.60.40.1800">
    <property type="match status" value="1"/>
</dbReference>
<dbReference type="NCBIfam" id="TIGR01965">
    <property type="entry name" value="VCBS_repeat"/>
    <property type="match status" value="2"/>
</dbReference>
<dbReference type="NCBIfam" id="NF033510">
    <property type="entry name" value="Ca_tandemer"/>
    <property type="match status" value="30"/>
</dbReference>
<feature type="compositionally biased region" description="Polar residues" evidence="1">
    <location>
        <begin position="185"/>
        <end position="196"/>
    </location>
</feature>
<sequence length="4351" mass="432995">MRSISIISKLTGVTNNVESSEITLNAPSIVELRAERADIASIARTNQDMVITLRDGEVITVKNFYAFADQGGNQLVLEDSKGALWWVQDTDSAFHFEHIANIDELMAATGAESHGGGAIWPWVLGGVAVAGGIALAAGGGGGGGGSDNSNGNGGPGSPNPAPPAADTTPPAAPTNLNVSADGKTITGSAEPGSTVTITDSAGQVIGTGTADGNGNFSIPLTNPQINGEDLTAHATDPAGNTGPDATVTAPLIPDPVEPVVTAVNDDAEPTTGLVLDGQSTNDNTPTIEGVALANSTVRIFDNGQQIGTVVADANGNWSFTPGTPLADGTHNFTATATNEKGESDPSGSYTVTIDSQGPAAPENLDVSQDGATVTGTAEAGSTVIITDADGNKIGEGMADATTGIFTITLSPAQTAGETLFAVAVDVVGNTGAEAEFTAFDALPPSTPVITSVVDDVTPVTGNLTSGQLSNDPRPTLNGTGEAGSTVAIFDNGTTLLGTTQVQADGTWNFTPDTNLGDGSHVFTTSATDAAGNLSGTSPGFAVTIDATAPALPSITGVYSENGSLEIPILANRDTNENHPSLKGLGEANTTLTLKDNGVVIGTITVDGTGNWSYTPTAPLGNGSHNLTLTATDEAGNVSQPSTGFAFTVDTTAPDAPVILNADDNVGDLQQPVLNGGITDDTTPTFHGTGVDGDIIKLYNGSTLLGITTVSGGVWSITPTVALAGGPLNLTATATDAVGNVSDPSANFALTLYTTPLAEPVVTGIVDDVGAIQTPLTDGSFTDDKTPTFNGTGTAGSTINIYDNGGTTPIGTTVVAPDGSWSITLPELSETQHSLTIGATDPAGNSVGPSAPIVITVDNTPPPAPGITLPVETTGTQVSGTAEAGSTVIIKDAGGTEIGRGTADSSTGAFNINISPAQTAGGTLTAIAQDLAGNTSDSTSFTASNSGLPQPPVITLLVDDVNPVSGNVTNGQSTNDTQPEVRGTAAPGATVNLYIDNNPLPIIISVDGSGNWSYQPLIPLLQGQHTFTATQTTVAGTSGFTVDFTVTIDTTAPGAPAITGVVDDVTPGTGELTNNQATNDPRPTIHGTGEAGTTVTIFDNGVLLDTAVVNTDGTWTFTPGSNLLDGPHIFTAQATDLAGNVGGISTSFTIDIDATAPAAPVITGAVDNNDTLQVPVLSGQSTNDTTPILSGTREANSTITISDNGTVIGTILVDGTGTWSYTPTALGEGSHSFTVTATDAVGNVSTVSNTYTVIVDTTPPAAPTGLLVTTDGLHVTGTAEAGSIITVTDGNGLVLGTGTADINGAFDVTPLTTAQTNGEALLVSATDAAGNKGPNTGVLAQDTTDPGAPTNLAVNDEGTVVTGNAEPGSTVTVSDSNGNPLGDGKAGDDGSFSVTITPAQTNGETLEVTATDKAGNTGPEAPVEAPDSTPPAVPVIGAVIDDVANITGNLNNGDTTNDNKPTLQGTAEPGATINIYDNGGTTPIGTVIADPGGIWSFTPTTALGQGLHNLTFTATDADNNTSPAASFSLTVDSIAPLAPAITLVSDDFGTITGSVPNNGVTNDTTPTIQGTGEPGSTVILTLDGTTTLTTFTVDASGTWSYTLTTALSESEHRFTVTASDSAGNVIAPSAEFVITVDTTPPATPVITGAADDIGSVTAPLGNNASTDDTRPQFNGTGAPGSTITLYDGATAIGSFTIGIDGQWNITPTQPLTEGAHALTAVATDAAGNASPAANFTLTIDTTPPAAPLIVNAVGEVGGASATLVSGGSIQNGTPTLSGTGEVGATIRIYDNGGTTPIGTITVPAGGNWTFTPTTALTEGAHTLTAVATDPVGNVGLPSAGFTLTVDSSIPATPGIPTVTDDVSPGLGTIANNGSTNDTTPTFSGTGTAGDTITILDNGDPIGTTTVRADGSWSFTPDTPFTTPDHSISVTESDAAGNKSPASGAINFTLDTEPPAAPTIDSADDNVGAVQQTLLTNGVTDDNTPTFHGTGINGDTITLYNGSTVLGTAVVAGGVWTITPATALPNGTLNLTATGTDPAGNVGSPSANFTLTVDNTPLTAPVVTEIVDNEGVIQTPLTSGSVTDDKTPTFNGTGTVGSTINIYDNGGIVPIATTTVGANGTWSVTLPELAENGHSLTIGATDPAGNSVGPSAPILITVDTAPPAMPTITTPLEETGTLISGTAEAGSTVIIRDANGDEIGRGLADGTTGAFTVTISPAQTTGEALTAIAQDPAGNQSTAADIIAVTSGIPHPPTIEVLDDVAPNISDLTSGQSTNDNLPTLSGQAADNATVTLYIDGVAQTPITADINGAWSFQFTTPLDDGLHTFAVSQTVGGVTSGISPNFVVTVDTALPAQPTITTVTDDVTPVTGDIASGQATNDPRPTLTGSGETGSTITILDNGSPIGTAVVGAGGTWTFTPTVDLGNGSHPITVTSTDAAGNVSVPSAGFSLNVDTTAPLAPVISSVTDDGATPGAVVSGQPTNDNTPTFSGTVEPNTTLIISDNGTVVATIPVDATGNWTWTPNPALTEGSHPLTLTTTDAAGNVSPATTFNSVIDTSAPVVPAITLVVDDQTQAGDVTLTSGQATKDTLPTVSGTSEANAIITLRDGNTIIGTTTANGAGVWSLDPTSALGQGNHNLTVTATDAAGNVSNPSGVFSVVVDSVAPTAPLIVTVTDNTAPNLGPITSGVPTNETRPVITGSGEVGATITVSDGNQVLGTTTVGAGGTWSFTPGTPLTSGSHNLTVTATDATGNVSAPSAGFNVVVDVAAPTAPAITNIVDDIGSATGDLVNNQVTDDTRPALRGTAEAGSTVNIYDNGTLIGTTTAVGGVWNFTPPANAALGNGNHAFTVTATDTAGNVSPPSVAFNIVVDTAAPTSPIVIQAFDDVGPVTGPLVSGQTTNDKQPLLSGTAEANSTVNIYDNGGTTPIGTVTALPNGTWSFTPSGDLSEGTHVFTATSTDAAGNLGAVSGTFTLNIDSFAPATPTLTTVVDDVAGGAVGSLGNGQVTNDARPTLNGTGEAGSTLAIFDGATQIGTVTVPAGGNWSFTPTTPLTTGLHTFTLTSTDAAGNISPTSAGFAIVVDTTAPTAPIITSIVDDVAGGVFNGSIANNQATNDRLPTLNGTAEANATVNIYDNGVLYTTVTANGSGVWTYTPPAGQLLSEGVHSFTVTATDLAGNISALSQPAAIVVDVTPPALPTGLAVNATGTSVTGTAEAGSTVTITTSGGTVLGTATADGTGAFTIAISPAQTNAQVLQAFAQDAAGNTGNAASVTAPSTALPGVPVITSVVDDFAAVTGNVANGQSTNDATPTINGIADVGATVNVYNNGVLMGTTVAGVGGVWSYTPTGALSEGSHAFTATATNVNGTGGASTPATVVVDTVAPLAPTATISGDGTTISGTAEANSTVTITLPGGTTVTTTANAGGSYSLTLPTREIGGEVLSVKATDAAGNTSPSITATAPVLPLAADDNVVNLALTTNAQVTTSHASDYGVLLVGALGNVASVLGNDTAQVGFNIAAGGSGNITIDASATGVVLSLLNTLEVAVQKYDSVTGTWSTIIDSSMPQFANLLTLGASGVTMNITGLPEGSYRVLSYNTSLLATGSLTNLDVSVVQTSAGTITSGTTHPGNVIIDAGPTGSSDTAPAGTVVSSVTNAQGVTTQIGAGGADIQGQYGVLHINQDGSYTYTLTNTSATVLGHTENFTYTITFNGVSNSAQLVVTLGNGAPANTVTATDNTASLTYNTDVEAVNHGPSSQGGFSVVGVGLGNVLSLNVLANMTNPIIFDVDDGSTRTMTLQASVGGVALLSTFDLYIYKFNDVTQQFEQYKVVNTWLTAPLLGGTSGQLTLTLPGGEYLFLLNNASGVTVLTGYTLNILQDHTYAVESVTASTTGNVLADDVAPVNSHITQVNGVAVAASGTTTIVGEYGTLTIDANGNYTYKLNAGVGADSIKTPDSFIYTVTAPNGDTDTASLNVTATPTPVNAIDDISTAMAVSTAQTTANYSDTTVGSAVWNAALLSSTSKSGSGTFVVGANDVLHNPVLHFNVASLLSLGGLNVTWNITDGSGAVVRNGSFSGGILLGGVADINLTGLDLQAGTYTLNYTGSMGPLALGQVSITPTVTGTTIDLDNYLTQGGSTVHGNLYDGTDSSGAIDQLGTVHTLLSITGFNGSTATLDPLTNSSASATIQGHYGTLQIGIDGAYTYTLNSGINPASITTRETFTYTLNDQNGHSDSATLTINMNPQFVSTALSDVITGSAYGDTLVYHLLTSASATGGNGADTWHNFSLAQGDKIDIHDLLVGWNPASSNIANYLNVTTSGNNTVISIDRDGTGTTYTAPTTLVTLENTHTTLDELVQQHHIIT</sequence>
<dbReference type="InterPro" id="IPR041498">
    <property type="entry name" value="Big_6"/>
</dbReference>
<accession>A0A381C3W9</accession>
<dbReference type="InterPro" id="IPR048051">
    <property type="entry name" value="BapA-like_prefix-like"/>
</dbReference>
<protein>
    <submittedName>
        <fullName evidence="3">Type I secretion C-terminal target domain (VC_A0849 subclass)</fullName>
    </submittedName>
</protein>
<organism evidence="3 4">
    <name type="scientific">Buttiauxella agrestis</name>
    <dbReference type="NCBI Taxonomy" id="82977"/>
    <lineage>
        <taxon>Bacteria</taxon>
        <taxon>Pseudomonadati</taxon>
        <taxon>Pseudomonadota</taxon>
        <taxon>Gammaproteobacteria</taxon>
        <taxon>Enterobacterales</taxon>
        <taxon>Enterobacteriaceae</taxon>
        <taxon>Buttiauxella</taxon>
    </lineage>
</organism>
<evidence type="ECO:0000259" key="2">
    <source>
        <dbReference type="PROSITE" id="PS50853"/>
    </source>
</evidence>
<dbReference type="PROSITE" id="PS50890">
    <property type="entry name" value="PUA"/>
    <property type="match status" value="1"/>
</dbReference>
<dbReference type="Pfam" id="PF17936">
    <property type="entry name" value="Big_6"/>
    <property type="match status" value="8"/>
</dbReference>
<dbReference type="Proteomes" id="UP000255528">
    <property type="component" value="Unassembled WGS sequence"/>
</dbReference>
<feature type="compositionally biased region" description="Low complexity" evidence="1">
    <location>
        <begin position="164"/>
        <end position="175"/>
    </location>
</feature>
<evidence type="ECO:0000313" key="3">
    <source>
        <dbReference type="EMBL" id="SUW62598.1"/>
    </source>
</evidence>
<dbReference type="NCBIfam" id="TIGR03661">
    <property type="entry name" value="T1SS_VCA0849"/>
    <property type="match status" value="1"/>
</dbReference>
<name>A0A381C3W9_9ENTR</name>
<feature type="domain" description="Fibronectin type-III" evidence="2">
    <location>
        <begin position="1534"/>
        <end position="1641"/>
    </location>
</feature>